<evidence type="ECO:0000256" key="4">
    <source>
        <dbReference type="ARBA" id="ARBA00022989"/>
    </source>
</evidence>
<dbReference type="InParanoid" id="F0XV95"/>
<dbReference type="eggNOG" id="KOG1418">
    <property type="taxonomic scope" value="Eukaryota"/>
</dbReference>
<dbReference type="GO" id="GO:0022841">
    <property type="term" value="F:potassium ion leak channel activity"/>
    <property type="evidence" value="ECO:0007669"/>
    <property type="project" value="TreeGrafter"/>
</dbReference>
<dbReference type="PANTHER" id="PTHR11003:SF291">
    <property type="entry name" value="IP11374P"/>
    <property type="match status" value="1"/>
</dbReference>
<evidence type="ECO:0000256" key="5">
    <source>
        <dbReference type="ARBA" id="ARBA00023065"/>
    </source>
</evidence>
<evidence type="ECO:0000259" key="11">
    <source>
        <dbReference type="Pfam" id="PF03016"/>
    </source>
</evidence>
<evidence type="ECO:0008006" key="15">
    <source>
        <dbReference type="Google" id="ProtNLM"/>
    </source>
</evidence>
<evidence type="ECO:0000313" key="13">
    <source>
        <dbReference type="EMBL" id="EGB13168.1"/>
    </source>
</evidence>
<gene>
    <name evidence="13" type="ORF">AURANDRAFT_70498</name>
</gene>
<dbReference type="Gene3D" id="1.10.287.70">
    <property type="match status" value="2"/>
</dbReference>
<dbReference type="OrthoDB" id="415460at2759"/>
<keyword evidence="14" id="KW-1185">Reference proteome</keyword>
<evidence type="ECO:0000256" key="6">
    <source>
        <dbReference type="ARBA" id="ARBA00023136"/>
    </source>
</evidence>
<keyword evidence="3 8" id="KW-0812">Transmembrane</keyword>
<evidence type="ECO:0000313" key="14">
    <source>
        <dbReference type="Proteomes" id="UP000002729"/>
    </source>
</evidence>
<protein>
    <recommendedName>
        <fullName evidence="15">Potassium channel domain-containing protein</fullName>
    </recommendedName>
</protein>
<dbReference type="InterPro" id="IPR003280">
    <property type="entry name" value="2pore_dom_K_chnl"/>
</dbReference>
<feature type="compositionally biased region" description="Basic and acidic residues" evidence="9">
    <location>
        <begin position="464"/>
        <end position="478"/>
    </location>
</feature>
<evidence type="ECO:0000256" key="1">
    <source>
        <dbReference type="ARBA" id="ARBA00004141"/>
    </source>
</evidence>
<keyword evidence="2 8" id="KW-0813">Transport</keyword>
<evidence type="ECO:0000256" key="9">
    <source>
        <dbReference type="SAM" id="MobiDB-lite"/>
    </source>
</evidence>
<dbReference type="SUPFAM" id="SSF81324">
    <property type="entry name" value="Voltage-gated potassium channels"/>
    <property type="match status" value="2"/>
</dbReference>
<dbReference type="PRINTS" id="PR01333">
    <property type="entry name" value="2POREKCHANEL"/>
</dbReference>
<dbReference type="KEGG" id="aaf:AURANDRAFT_70498"/>
<evidence type="ECO:0000256" key="3">
    <source>
        <dbReference type="ARBA" id="ARBA00022692"/>
    </source>
</evidence>
<feature type="transmembrane region" description="Helical" evidence="10">
    <location>
        <begin position="602"/>
        <end position="623"/>
    </location>
</feature>
<feature type="compositionally biased region" description="Basic residues" evidence="9">
    <location>
        <begin position="337"/>
        <end position="346"/>
    </location>
</feature>
<accession>F0XV95</accession>
<evidence type="ECO:0000256" key="2">
    <source>
        <dbReference type="ARBA" id="ARBA00022448"/>
    </source>
</evidence>
<sequence>MTTPVLEERGLVVPDGLFEIPDASPSGADFQIPSQFDNPRGQFHGTSTFGRSAREDAFSYLRSIGGGGAGGWEVACGGAARWCASGPGPERYELGGEGDGSFGTAPPVCAEFRAPMRKTTKGRTAEETVRELTERTWGGATMGAVVACSVRSQEQYAMPRALDACYGSQFARAERFEKDPIDVRAVPGAYEDEIHFAKTTATTKAAGNAHKSYTIGESERRVAFMEGKEGPTSYIDINGEGSFYYDVILAEKKRLQTRRPYMLCGVPRECCPQEIPKRKPLPVYEHAGLHKVLADPASAKAVRRHGPDPVDADGDDRHNLARAWWPNAKPGASWPPPKRRQPGKKTVVRQRMFGSADRLELIDGMRHAGKLRCADGPGPCAYDPCDPNAPPITDEARASLNLTCGYKAPPKTPGGRARKKAAPIVVSSEGILAPKNLMGFPRPPNWLDYPSPAGDKILTMVSPARRDVRSSKSRRDLKSSTSQRRVHAADYALRSSFSSPPPEPTPAAALEEWHTGKTIYFLSMTLTTVGFGDVTPTTVAGKWFVTAYAPAGIVLVFSIIARYMSAAALALLGVRVVDTRSLPIDEYRPRDVSRVVKYWKRYLLAAAPVALLLAGFVVGVAEFRKGDDELEWSDAIYFAVITSTTVGYGDFNFHHSRGQRFTIALSAYTILVVVVLANSIAELFAIRRRQLLRDEDVCDFGPTPLDLEEMLLDKYAALSAEDERAGAEPALSEADYVVATLVKADIVDDQILFAIRRNFHWDALAGATKFSTMITAEDVHALPKRPSSAQLWVPASLRGSGRAPPDDEPYDAWRARYWEPRLAARRAERSERRRELRRRSSAYAWAAAAAASDAFDDDAEDAAGAAADAPIKKTIGSKKGPPAWWNLGHGIGCPFFEAEDPGWHWVGPRGAKQTCNATQKKPPEKRARLCRQTGASGVAAADACPNACVRCCAGASFLDASPGPRCDAVAREFADAAAAAATLESFCDDPPPRRHDDANRTHYPGPRAVESACFGIFQEAHVSASPGDAALSRDMQASCCNYQILNRGRRNASAIIRGTIEDTRRYLMFPRSQIEAARHYAATSTRDVDLNFMGRLYDGDGDDGASLLDYALRKDYDPVVFSSRVAARMRAWVLPFVKRYFTADSVLLDTSVKDAATHVPLGAYDRSVGGDGALAGFRPIALNFTTGATTCKKATCDPAYYEKLARSRFTLAPAGDMPWSLRFFEAVMAGSVPILSSKEHAGRNHAEKTLGYKYLLVSEYVARRRRFPGAAPYCAEWADHNLAIFLEHQSYIEDPATVRPRLDRCLAEGFA</sequence>
<dbReference type="Pfam" id="PF03016">
    <property type="entry name" value="Exostosin_GT47"/>
    <property type="match status" value="1"/>
</dbReference>
<name>F0XV95_AURAN</name>
<feature type="transmembrane region" description="Helical" evidence="10">
    <location>
        <begin position="665"/>
        <end position="686"/>
    </location>
</feature>
<evidence type="ECO:0000259" key="12">
    <source>
        <dbReference type="Pfam" id="PF07885"/>
    </source>
</evidence>
<organism evidence="14">
    <name type="scientific">Aureococcus anophagefferens</name>
    <name type="common">Harmful bloom alga</name>
    <dbReference type="NCBI Taxonomy" id="44056"/>
    <lineage>
        <taxon>Eukaryota</taxon>
        <taxon>Sar</taxon>
        <taxon>Stramenopiles</taxon>
        <taxon>Ochrophyta</taxon>
        <taxon>Pelagophyceae</taxon>
        <taxon>Pelagomonadales</taxon>
        <taxon>Pelagomonadaceae</taxon>
        <taxon>Aureococcus</taxon>
    </lineage>
</organism>
<keyword evidence="5 8" id="KW-0406">Ion transport</keyword>
<dbReference type="GO" id="GO:0015271">
    <property type="term" value="F:outward rectifier potassium channel activity"/>
    <property type="evidence" value="ECO:0007669"/>
    <property type="project" value="TreeGrafter"/>
</dbReference>
<dbReference type="InterPro" id="IPR013099">
    <property type="entry name" value="K_chnl_dom"/>
</dbReference>
<keyword evidence="4 10" id="KW-1133">Transmembrane helix</keyword>
<feature type="transmembrane region" description="Helical" evidence="10">
    <location>
        <begin position="547"/>
        <end position="572"/>
    </location>
</feature>
<dbReference type="Proteomes" id="UP000002729">
    <property type="component" value="Unassembled WGS sequence"/>
</dbReference>
<feature type="domain" description="Potassium channel" evidence="12">
    <location>
        <begin position="611"/>
        <end position="684"/>
    </location>
</feature>
<evidence type="ECO:0000256" key="8">
    <source>
        <dbReference type="RuleBase" id="RU003857"/>
    </source>
</evidence>
<comment type="subcellular location">
    <subcellularLocation>
        <location evidence="1">Membrane</location>
        <topology evidence="1">Multi-pass membrane protein</topology>
    </subcellularLocation>
</comment>
<feature type="domain" description="Potassium channel" evidence="12">
    <location>
        <begin position="510"/>
        <end position="564"/>
    </location>
</feature>
<dbReference type="GeneID" id="20227793"/>
<feature type="domain" description="Exostosin GT47" evidence="11">
    <location>
        <begin position="1190"/>
        <end position="1237"/>
    </location>
</feature>
<keyword evidence="7 8" id="KW-0407">Ion channel</keyword>
<dbReference type="PANTHER" id="PTHR11003">
    <property type="entry name" value="POTASSIUM CHANNEL, SUBFAMILY K"/>
    <property type="match status" value="1"/>
</dbReference>
<dbReference type="GO" id="GO:0030322">
    <property type="term" value="P:stabilization of membrane potential"/>
    <property type="evidence" value="ECO:0007669"/>
    <property type="project" value="TreeGrafter"/>
</dbReference>
<feature type="region of interest" description="Disordered" evidence="9">
    <location>
        <begin position="464"/>
        <end position="486"/>
    </location>
</feature>
<dbReference type="EMBL" id="GL833120">
    <property type="protein sequence ID" value="EGB13168.1"/>
    <property type="molecule type" value="Genomic_DNA"/>
</dbReference>
<proteinExistence type="inferred from homology"/>
<reference evidence="13 14" key="1">
    <citation type="journal article" date="2011" name="Proc. Natl. Acad. Sci. U.S.A.">
        <title>Niche of harmful alga Aureococcus anophagefferens revealed through ecogenomics.</title>
        <authorList>
            <person name="Gobler C.J."/>
            <person name="Berry D.L."/>
            <person name="Dyhrman S.T."/>
            <person name="Wilhelm S.W."/>
            <person name="Salamov A."/>
            <person name="Lobanov A.V."/>
            <person name="Zhang Y."/>
            <person name="Collier J.L."/>
            <person name="Wurch L.L."/>
            <person name="Kustka A.B."/>
            <person name="Dill B.D."/>
            <person name="Shah M."/>
            <person name="VerBerkmoes N.C."/>
            <person name="Kuo A."/>
            <person name="Terry A."/>
            <person name="Pangilinan J."/>
            <person name="Lindquist E.A."/>
            <person name="Lucas S."/>
            <person name="Paulsen I.T."/>
            <person name="Hattenrath-Lehmann T.K."/>
            <person name="Talmage S.C."/>
            <person name="Walker E.A."/>
            <person name="Koch F."/>
            <person name="Burson A.M."/>
            <person name="Marcoval M.A."/>
            <person name="Tang Y.Z."/>
            <person name="Lecleir G.R."/>
            <person name="Coyne K.J."/>
            <person name="Berg G.M."/>
            <person name="Bertrand E.M."/>
            <person name="Saito M.A."/>
            <person name="Gladyshev V.N."/>
            <person name="Grigoriev I.V."/>
        </authorList>
    </citation>
    <scope>NUCLEOTIDE SEQUENCE [LARGE SCALE GENOMIC DNA]</scope>
    <source>
        <strain evidence="14">CCMP 1984</strain>
    </source>
</reference>
<comment type="similarity">
    <text evidence="8">Belongs to the two pore domain potassium channel (TC 1.A.1.8) family.</text>
</comment>
<dbReference type="InterPro" id="IPR040911">
    <property type="entry name" value="Exostosin_GT47"/>
</dbReference>
<feature type="transmembrane region" description="Helical" evidence="10">
    <location>
        <begin position="635"/>
        <end position="653"/>
    </location>
</feature>
<feature type="region of interest" description="Disordered" evidence="9">
    <location>
        <begin position="326"/>
        <end position="346"/>
    </location>
</feature>
<dbReference type="GO" id="GO:0005886">
    <property type="term" value="C:plasma membrane"/>
    <property type="evidence" value="ECO:0007669"/>
    <property type="project" value="TreeGrafter"/>
</dbReference>
<evidence type="ECO:0000256" key="7">
    <source>
        <dbReference type="ARBA" id="ARBA00023303"/>
    </source>
</evidence>
<keyword evidence="6 10" id="KW-0472">Membrane</keyword>
<dbReference type="RefSeq" id="XP_009032763.1">
    <property type="nucleotide sequence ID" value="XM_009034515.1"/>
</dbReference>
<dbReference type="Pfam" id="PF07885">
    <property type="entry name" value="Ion_trans_2"/>
    <property type="match status" value="2"/>
</dbReference>
<evidence type="ECO:0000256" key="10">
    <source>
        <dbReference type="SAM" id="Phobius"/>
    </source>
</evidence>